<evidence type="ECO:0008006" key="4">
    <source>
        <dbReference type="Google" id="ProtNLM"/>
    </source>
</evidence>
<evidence type="ECO:0000313" key="2">
    <source>
        <dbReference type="EMBL" id="PRX18407.1"/>
    </source>
</evidence>
<organism evidence="2 3">
    <name type="scientific">Actinoplanes italicus</name>
    <dbReference type="NCBI Taxonomy" id="113567"/>
    <lineage>
        <taxon>Bacteria</taxon>
        <taxon>Bacillati</taxon>
        <taxon>Actinomycetota</taxon>
        <taxon>Actinomycetes</taxon>
        <taxon>Micromonosporales</taxon>
        <taxon>Micromonosporaceae</taxon>
        <taxon>Actinoplanes</taxon>
    </lineage>
</organism>
<evidence type="ECO:0000313" key="3">
    <source>
        <dbReference type="Proteomes" id="UP000239415"/>
    </source>
</evidence>
<protein>
    <recommendedName>
        <fullName evidence="4">ABC-type Fe3+-hydroxamate transport system substrate-binding protein</fullName>
    </recommendedName>
</protein>
<accession>A0A2T0K615</accession>
<dbReference type="Gene3D" id="3.40.50.1980">
    <property type="entry name" value="Nitrogenase molybdenum iron protein domain"/>
    <property type="match status" value="2"/>
</dbReference>
<reference evidence="2 3" key="1">
    <citation type="submission" date="2018-03" db="EMBL/GenBank/DDBJ databases">
        <title>Genomic Encyclopedia of Archaeal and Bacterial Type Strains, Phase II (KMG-II): from individual species to whole genera.</title>
        <authorList>
            <person name="Goeker M."/>
        </authorList>
    </citation>
    <scope>NUCLEOTIDE SEQUENCE [LARGE SCALE GENOMIC DNA]</scope>
    <source>
        <strain evidence="2 3">DSM 43146</strain>
    </source>
</reference>
<proteinExistence type="inferred from homology"/>
<sequence>MTRSYDGLGHPMRFERPPTRVISLVPSLSEALAETVPERLVAVTDWCTHTAGSDLPRVRGTKNPDRKAIAALKPDLVIANQEENRQLDVQRLRDAGVPVWVTVIESLDDALRSMRQLFTEVLAVDEPEWLRRAASQWGLPAPRPELRVIVPIWRDPWMVVGARTFTGDILARLGLVNVFGDADGRYPHTGLAELRAAGADLILLPDEPYLFTPDDGPEAFPDVRTVLVSGRHLTWYGPSLATARTALLDQIR</sequence>
<comment type="similarity">
    <text evidence="1">Belongs to the bacterial solute-binding protein 8 family.</text>
</comment>
<dbReference type="Proteomes" id="UP000239415">
    <property type="component" value="Unassembled WGS sequence"/>
</dbReference>
<dbReference type="PANTHER" id="PTHR30535:SF35">
    <property type="entry name" value="PERIPLASMIC BINDING PROTEIN"/>
    <property type="match status" value="1"/>
</dbReference>
<dbReference type="EMBL" id="PVMZ01000013">
    <property type="protein sequence ID" value="PRX18407.1"/>
    <property type="molecule type" value="Genomic_DNA"/>
</dbReference>
<dbReference type="PANTHER" id="PTHR30535">
    <property type="entry name" value="VITAMIN B12-BINDING PROTEIN"/>
    <property type="match status" value="1"/>
</dbReference>
<keyword evidence="3" id="KW-1185">Reference proteome</keyword>
<gene>
    <name evidence="2" type="ORF">CLV67_113244</name>
</gene>
<evidence type="ECO:0000256" key="1">
    <source>
        <dbReference type="ARBA" id="ARBA00008814"/>
    </source>
</evidence>
<dbReference type="NCBIfam" id="NF038402">
    <property type="entry name" value="TroA_like"/>
    <property type="match status" value="1"/>
</dbReference>
<dbReference type="InterPro" id="IPR050902">
    <property type="entry name" value="ABC_Transporter_SBP"/>
</dbReference>
<dbReference type="InterPro" id="IPR054828">
    <property type="entry name" value="Vit_B12_bind_prot"/>
</dbReference>
<name>A0A2T0K615_9ACTN</name>
<dbReference type="SUPFAM" id="SSF53807">
    <property type="entry name" value="Helical backbone' metal receptor"/>
    <property type="match status" value="1"/>
</dbReference>
<dbReference type="AlphaFoldDB" id="A0A2T0K615"/>
<comment type="caution">
    <text evidence="2">The sequence shown here is derived from an EMBL/GenBank/DDBJ whole genome shotgun (WGS) entry which is preliminary data.</text>
</comment>